<dbReference type="NCBIfam" id="NF006305">
    <property type="entry name" value="PRK08493.1"/>
    <property type="match status" value="1"/>
</dbReference>
<dbReference type="PROSITE" id="PS51839">
    <property type="entry name" value="4FE4S_HC3"/>
    <property type="match status" value="1"/>
</dbReference>
<dbReference type="PATRIC" id="fig|76936.10.peg.806"/>
<dbReference type="Pfam" id="PF10588">
    <property type="entry name" value="NADH-G_4Fe-4S_3"/>
    <property type="match status" value="1"/>
</dbReference>
<dbReference type="GeneID" id="78151078"/>
<dbReference type="PROSITE" id="PS51669">
    <property type="entry name" value="4FE4S_MOW_BIS_MGD"/>
    <property type="match status" value="1"/>
</dbReference>
<keyword evidence="1" id="KW-0004">4Fe-4S</keyword>
<protein>
    <submittedName>
        <fullName evidence="11">NADH-quinone oxidoreductase subunit G</fullName>
        <ecNumber evidence="11">1.6.5.11</ecNumber>
    </submittedName>
    <submittedName>
        <fullName evidence="10">NADH-ubiquinone oxidoreductase chain G</fullName>
        <ecNumber evidence="10">1.6.5.3</ecNumber>
    </submittedName>
</protein>
<dbReference type="GO" id="GO:0016491">
    <property type="term" value="F:oxidoreductase activity"/>
    <property type="evidence" value="ECO:0007669"/>
    <property type="project" value="UniProtKB-KW"/>
</dbReference>
<dbReference type="PROSITE" id="PS00198">
    <property type="entry name" value="4FE4S_FER_1"/>
    <property type="match status" value="1"/>
</dbReference>
<feature type="domain" description="4Fe-4S ferredoxin-type" evidence="7">
    <location>
        <begin position="136"/>
        <end position="165"/>
    </location>
</feature>
<evidence type="ECO:0000256" key="5">
    <source>
        <dbReference type="SAM" id="MobiDB-lite"/>
    </source>
</evidence>
<reference evidence="11 12" key="1">
    <citation type="journal article" date="2014" name="Genome Announc.">
        <title>Draft genome sequences of eight enterohepatic helicobacter species isolated from both laboratory and wild rodents.</title>
        <authorList>
            <person name="Sheh A."/>
            <person name="Shen Z."/>
            <person name="Fox J.G."/>
        </authorList>
    </citation>
    <scope>NUCLEOTIDE SEQUENCE [LARGE SCALE GENOMIC DNA]</scope>
    <source>
        <strain evidence="11 12">MIT 98-6810</strain>
    </source>
</reference>
<dbReference type="InterPro" id="IPR050157">
    <property type="entry name" value="PSI_iron-sulfur_center"/>
</dbReference>
<evidence type="ECO:0000259" key="9">
    <source>
        <dbReference type="PROSITE" id="PS51839"/>
    </source>
</evidence>
<keyword evidence="4" id="KW-0411">Iron-sulfur</keyword>
<dbReference type="AlphaFoldDB" id="A0A099UIF7"/>
<gene>
    <name evidence="10" type="ORF">BN2458_PEG0824</name>
    <name evidence="11" type="ORF">LS75_005610</name>
</gene>
<keyword evidence="12" id="KW-1185">Reference proteome</keyword>
<dbReference type="PROSITE" id="PS51085">
    <property type="entry name" value="2FE2S_FER_2"/>
    <property type="match status" value="1"/>
</dbReference>
<dbReference type="KEGG" id="hty:BN2458_PEG0824"/>
<evidence type="ECO:0000256" key="2">
    <source>
        <dbReference type="ARBA" id="ARBA00022723"/>
    </source>
</evidence>
<evidence type="ECO:0000256" key="1">
    <source>
        <dbReference type="ARBA" id="ARBA00022485"/>
    </source>
</evidence>
<reference evidence="10" key="3">
    <citation type="submission" date="2015-11" db="EMBL/GenBank/DDBJ databases">
        <authorList>
            <person name="Zhang Y."/>
            <person name="Guo Z."/>
        </authorList>
    </citation>
    <scope>NUCLEOTIDE SEQUENCE</scope>
    <source>
        <strain evidence="10">1</strain>
    </source>
</reference>
<dbReference type="STRING" id="76936.BN2458_PEG0824"/>
<dbReference type="InterPro" id="IPR001041">
    <property type="entry name" value="2Fe-2S_ferredoxin-type"/>
</dbReference>
<name>A0A099UIF7_9HELI</name>
<keyword evidence="10" id="KW-0560">Oxidoreductase</keyword>
<dbReference type="Gene3D" id="3.30.70.20">
    <property type="match status" value="1"/>
</dbReference>
<evidence type="ECO:0000256" key="4">
    <source>
        <dbReference type="ARBA" id="ARBA00023014"/>
    </source>
</evidence>
<dbReference type="SUPFAM" id="SSF54292">
    <property type="entry name" value="2Fe-2S ferredoxin-like"/>
    <property type="match status" value="1"/>
</dbReference>
<feature type="domain" description="2Fe-2S ferredoxin-type" evidence="6">
    <location>
        <begin position="2"/>
        <end position="78"/>
    </location>
</feature>
<dbReference type="OrthoDB" id="9816402at2"/>
<organism evidence="10 13">
    <name type="scientific">Helicobacter typhlonius</name>
    <dbReference type="NCBI Taxonomy" id="76936"/>
    <lineage>
        <taxon>Bacteria</taxon>
        <taxon>Pseudomonadati</taxon>
        <taxon>Campylobacterota</taxon>
        <taxon>Epsilonproteobacteria</taxon>
        <taxon>Campylobacterales</taxon>
        <taxon>Helicobacteraceae</taxon>
        <taxon>Helicobacter</taxon>
    </lineage>
</organism>
<dbReference type="SMART" id="SM00926">
    <property type="entry name" value="Molybdop_Fe4S4"/>
    <property type="match status" value="1"/>
</dbReference>
<dbReference type="SMART" id="SM00929">
    <property type="entry name" value="NADH-G_4Fe-4S_3"/>
    <property type="match status" value="1"/>
</dbReference>
<dbReference type="Proteomes" id="UP000029925">
    <property type="component" value="Unassembled WGS sequence"/>
</dbReference>
<dbReference type="SUPFAM" id="SSF53706">
    <property type="entry name" value="Formate dehydrogenase/DMSO reductase, domains 1-3"/>
    <property type="match status" value="1"/>
</dbReference>
<dbReference type="GO" id="GO:0051539">
    <property type="term" value="F:4 iron, 4 sulfur cluster binding"/>
    <property type="evidence" value="ECO:0007669"/>
    <property type="project" value="UniProtKB-KW"/>
</dbReference>
<dbReference type="EMBL" id="LN907858">
    <property type="protein sequence ID" value="CUU39710.1"/>
    <property type="molecule type" value="Genomic_DNA"/>
</dbReference>
<proteinExistence type="predicted"/>
<dbReference type="Proteomes" id="UP000064525">
    <property type="component" value="Chromosome I"/>
</dbReference>
<accession>A0A099UIF7</accession>
<dbReference type="CDD" id="cd00207">
    <property type="entry name" value="fer2"/>
    <property type="match status" value="1"/>
</dbReference>
<dbReference type="Pfam" id="PF13510">
    <property type="entry name" value="Fer2_4"/>
    <property type="match status" value="1"/>
</dbReference>
<reference evidence="13" key="2">
    <citation type="submission" date="2015-11" db="EMBL/GenBank/DDBJ databases">
        <authorList>
            <person name="Anvar S.Y."/>
        </authorList>
    </citation>
    <scope>NUCLEOTIDE SEQUENCE [LARGE SCALE GENOMIC DNA]</scope>
</reference>
<feature type="region of interest" description="Disordered" evidence="5">
    <location>
        <begin position="613"/>
        <end position="633"/>
    </location>
</feature>
<keyword evidence="10" id="KW-0830">Ubiquinone</keyword>
<sequence length="849" mass="94193">MNKITITINGRTLSCNEGESILQIARREGIEIPTICYLSGCSPTMACKLCMVDIDGKRNYSCNSKAKEGMNILTHTEEINKERNAIMQSYDVNHPLQCGVCDKSGECELQNYTLKMKVESQNYHIKENHKAHKSWAKAVYDPNLCIMCERCATTCKDNLGEANLKAQKADLNAVDSALWKDSMPKDALSVWSRKQKALIDFVGDTPCFDCGECISVCPVGALSTNDFKYKANAWELKKIESTCIHCPMGCKVIYEVRHNDTLGTPHIYRVKNDFYFNPICGAGRYGYDVSSSVNPSQNLQAAIDAFKKATSINVGNQTTNEEAFVLNHIAKIHNCTLHNEEALHFKHFINAFLTHVQKATLNNLSHFKEAQNVVIIGSAINYEVPTLRYMLNNKLRISKGSQAVYMHPLSDSLIQNLSKNLSSINYHPNALNVAVGSLALAYLLTNPDKDSQTQTLEEIIKPILESKCITQTPVQKEVKKTITTTNEVGEEISTETTEIVEEMKEEVTYKALSDANISSEHLAALSLVCQNQPVVAIGADVYADSQAQVLAKILGILESKGFIKVLLVPPFANALGLAMICNLSPKKQKSENSFSVGYRTSGDFVCESNFINTDSQSSKSSTSCVDSNISESSPKEYAHTEDFTQKIAPDFILPAINQLEGTYTSIDSRILPLKPALPFKGYDLSDIAKAFDMKGDYLIDYTSLICGCEFDDFDNRFLNDGTDMRGYRFKSLSITPLMGEESKALILPDIKSYNAYALNSPSQFNAYTAHSVHLQNKVGIYVSAVFLEELGLKEGECVCLTDSVNEVRGVVFVDYRLNTSCFLVSPLLRGAEQIFASHSWANLHITHKD</sequence>
<evidence type="ECO:0000259" key="6">
    <source>
        <dbReference type="PROSITE" id="PS51085"/>
    </source>
</evidence>
<feature type="domain" description="4Fe-4S His(Cys)3-ligated-type" evidence="9">
    <location>
        <begin position="78"/>
        <end position="117"/>
    </location>
</feature>
<dbReference type="EC" id="1.6.5.3" evidence="10"/>
<dbReference type="PANTHER" id="PTHR24960">
    <property type="entry name" value="PHOTOSYSTEM I IRON-SULFUR CENTER-RELATED"/>
    <property type="match status" value="1"/>
</dbReference>
<evidence type="ECO:0000259" key="7">
    <source>
        <dbReference type="PROSITE" id="PS51379"/>
    </source>
</evidence>
<feature type="compositionally biased region" description="Low complexity" evidence="5">
    <location>
        <begin position="615"/>
        <end position="627"/>
    </location>
</feature>
<evidence type="ECO:0000313" key="10">
    <source>
        <dbReference type="EMBL" id="CUU39710.1"/>
    </source>
</evidence>
<feature type="domain" description="4Fe-4S Mo/W bis-MGD-type" evidence="8">
    <location>
        <begin position="236"/>
        <end position="294"/>
    </location>
</feature>
<evidence type="ECO:0000313" key="11">
    <source>
        <dbReference type="EMBL" id="TLD78465.1"/>
    </source>
</evidence>
<dbReference type="GO" id="GO:0046872">
    <property type="term" value="F:metal ion binding"/>
    <property type="evidence" value="ECO:0007669"/>
    <property type="project" value="UniProtKB-KW"/>
</dbReference>
<dbReference type="EC" id="1.6.5.11" evidence="11"/>
<keyword evidence="2" id="KW-0479">Metal-binding</keyword>
<dbReference type="SUPFAM" id="SSF54862">
    <property type="entry name" value="4Fe-4S ferredoxins"/>
    <property type="match status" value="1"/>
</dbReference>
<dbReference type="InterPro" id="IPR017896">
    <property type="entry name" value="4Fe4S_Fe-S-bd"/>
</dbReference>
<evidence type="ECO:0000259" key="8">
    <source>
        <dbReference type="PROSITE" id="PS51669"/>
    </source>
</evidence>
<evidence type="ECO:0000256" key="3">
    <source>
        <dbReference type="ARBA" id="ARBA00023004"/>
    </source>
</evidence>
<dbReference type="InterPro" id="IPR017900">
    <property type="entry name" value="4Fe4S_Fe_S_CS"/>
</dbReference>
<dbReference type="InterPro" id="IPR006963">
    <property type="entry name" value="Mopterin_OxRdtase_4Fe-4S_dom"/>
</dbReference>
<evidence type="ECO:0000313" key="13">
    <source>
        <dbReference type="Proteomes" id="UP000064525"/>
    </source>
</evidence>
<dbReference type="FunFam" id="3.10.20.740:FF:000003">
    <property type="entry name" value="Formate dehydrogenase subunit alpha"/>
    <property type="match status" value="1"/>
</dbReference>
<evidence type="ECO:0000313" key="12">
    <source>
        <dbReference type="Proteomes" id="UP000029925"/>
    </source>
</evidence>
<dbReference type="InterPro" id="IPR036010">
    <property type="entry name" value="2Fe-2S_ferredoxin-like_sf"/>
</dbReference>
<dbReference type="InterPro" id="IPR019574">
    <property type="entry name" value="NADH_UbQ_OxRdtase_Gsu_4Fe4S-bd"/>
</dbReference>
<dbReference type="PROSITE" id="PS51379">
    <property type="entry name" value="4FE4S_FER_2"/>
    <property type="match status" value="2"/>
</dbReference>
<feature type="domain" description="4Fe-4S ferredoxin-type" evidence="7">
    <location>
        <begin position="195"/>
        <end position="227"/>
    </location>
</feature>
<dbReference type="PANTHER" id="PTHR24960:SF84">
    <property type="entry name" value="HYDROGENASE SUBUNIT"/>
    <property type="match status" value="1"/>
</dbReference>
<dbReference type="Gene3D" id="3.10.20.740">
    <property type="match status" value="1"/>
</dbReference>
<keyword evidence="3" id="KW-0408">Iron</keyword>
<dbReference type="EMBL" id="JRPF02000005">
    <property type="protein sequence ID" value="TLD78465.1"/>
    <property type="molecule type" value="Genomic_DNA"/>
</dbReference>
<dbReference type="RefSeq" id="WP_034326123.1">
    <property type="nucleotide sequence ID" value="NZ_CAJTQN010000004.1"/>
</dbReference>